<dbReference type="Gene3D" id="2.40.10.220">
    <property type="entry name" value="predicted glycosyltransferase like domains"/>
    <property type="match status" value="1"/>
</dbReference>
<dbReference type="EMBL" id="CP060782">
    <property type="protein sequence ID" value="QNP45795.1"/>
    <property type="molecule type" value="Genomic_DNA"/>
</dbReference>
<dbReference type="Pfam" id="PF07238">
    <property type="entry name" value="PilZ"/>
    <property type="match status" value="1"/>
</dbReference>
<proteinExistence type="predicted"/>
<keyword evidence="3" id="KW-1185">Reference proteome</keyword>
<dbReference type="InterPro" id="IPR009875">
    <property type="entry name" value="PilZ_domain"/>
</dbReference>
<dbReference type="RefSeq" id="WP_187708748.1">
    <property type="nucleotide sequence ID" value="NZ_CP060782.1"/>
</dbReference>
<evidence type="ECO:0000259" key="1">
    <source>
        <dbReference type="Pfam" id="PF07238"/>
    </source>
</evidence>
<dbReference type="Proteomes" id="UP000516105">
    <property type="component" value="Chromosome"/>
</dbReference>
<evidence type="ECO:0000313" key="3">
    <source>
        <dbReference type="Proteomes" id="UP000516105"/>
    </source>
</evidence>
<organism evidence="2 3">
    <name type="scientific">Sphingomonas sediminicola</name>
    <dbReference type="NCBI Taxonomy" id="386874"/>
    <lineage>
        <taxon>Bacteria</taxon>
        <taxon>Pseudomonadati</taxon>
        <taxon>Pseudomonadota</taxon>
        <taxon>Alphaproteobacteria</taxon>
        <taxon>Sphingomonadales</taxon>
        <taxon>Sphingomonadaceae</taxon>
        <taxon>Sphingomonas</taxon>
    </lineage>
</organism>
<sequence>MFHSHPETWATEHPQRREFARIQILCRARIRIGNRQYAGYLHNISQGGAKLRTLTPIRRVGHVILRLPDLPALRCQLRWTDSYNAGVSFELKLPSKLLSDWARARSGFGDIEQVTEAEILALGNLAAD</sequence>
<accession>A0ABX6T9W5</accession>
<dbReference type="SUPFAM" id="SSF141371">
    <property type="entry name" value="PilZ domain-like"/>
    <property type="match status" value="1"/>
</dbReference>
<evidence type="ECO:0000313" key="2">
    <source>
        <dbReference type="EMBL" id="QNP45795.1"/>
    </source>
</evidence>
<reference evidence="2 3" key="1">
    <citation type="submission" date="2020-08" db="EMBL/GenBank/DDBJ databases">
        <title>Genome sequence of Sphingomonas sediminicola KACC 15039T.</title>
        <authorList>
            <person name="Hyun D.-W."/>
            <person name="Bae J.-W."/>
        </authorList>
    </citation>
    <scope>NUCLEOTIDE SEQUENCE [LARGE SCALE GENOMIC DNA]</scope>
    <source>
        <strain evidence="2 3">KACC 15039</strain>
    </source>
</reference>
<name>A0ABX6T9W5_9SPHN</name>
<gene>
    <name evidence="2" type="ORF">H9L14_00190</name>
</gene>
<feature type="domain" description="PilZ" evidence="1">
    <location>
        <begin position="15"/>
        <end position="94"/>
    </location>
</feature>
<protein>
    <submittedName>
        <fullName evidence="2">PilZ domain-containing protein</fullName>
    </submittedName>
</protein>